<dbReference type="RefSeq" id="WP_267532680.1">
    <property type="nucleotide sequence ID" value="NZ_JAPNKA010000001.1"/>
</dbReference>
<sequence length="202" mass="22697">MSTDNRTFWILDTVSNPGAVIETVPAGTPSKWRFFKGKSLVSEFPTGATVKFSEDFPKQRKLFDFVANTLSLLIVSKKVRDLLDAVGVEGCEYMPIGVRDHKDKLVGPDYFIVHPLGGEDGVDLEKSVYDKDPFDEKQIHVVRKLVLKKEEISPNARLFRLKPLMRDYVVDQTVAEALQKSGVTGFRLLAADGWNGSYMNLE</sequence>
<protein>
    <recommendedName>
        <fullName evidence="1">Immunity MXAN-0049 protein domain-containing protein</fullName>
    </recommendedName>
</protein>
<dbReference type="Pfam" id="PF07791">
    <property type="entry name" value="Imm11"/>
    <property type="match status" value="1"/>
</dbReference>
<keyword evidence="3" id="KW-1185">Reference proteome</keyword>
<feature type="domain" description="Immunity MXAN-0049 protein" evidence="1">
    <location>
        <begin position="43"/>
        <end position="189"/>
    </location>
</feature>
<proteinExistence type="predicted"/>
<organism evidence="2 3">
    <name type="scientific">Archangium lansingense</name>
    <dbReference type="NCBI Taxonomy" id="2995310"/>
    <lineage>
        <taxon>Bacteria</taxon>
        <taxon>Pseudomonadati</taxon>
        <taxon>Myxococcota</taxon>
        <taxon>Myxococcia</taxon>
        <taxon>Myxococcales</taxon>
        <taxon>Cystobacterineae</taxon>
        <taxon>Archangiaceae</taxon>
        <taxon>Archangium</taxon>
    </lineage>
</organism>
<reference evidence="2 3" key="1">
    <citation type="submission" date="2022-11" db="EMBL/GenBank/DDBJ databases">
        <title>Minimal conservation of predation-associated metabolite biosynthetic gene clusters underscores biosynthetic potential of Myxococcota including descriptions for ten novel species: Archangium lansinium sp. nov., Myxococcus landrumus sp. nov., Nannocystis bai.</title>
        <authorList>
            <person name="Ahearne A."/>
            <person name="Stevens C."/>
            <person name="Phillips K."/>
        </authorList>
    </citation>
    <scope>NUCLEOTIDE SEQUENCE [LARGE SCALE GENOMIC DNA]</scope>
    <source>
        <strain evidence="2 3">MIWBW</strain>
    </source>
</reference>
<evidence type="ECO:0000313" key="2">
    <source>
        <dbReference type="EMBL" id="MCY1073682.1"/>
    </source>
</evidence>
<evidence type="ECO:0000259" key="1">
    <source>
        <dbReference type="Pfam" id="PF07791"/>
    </source>
</evidence>
<comment type="caution">
    <text evidence="2">The sequence shown here is derived from an EMBL/GenBank/DDBJ whole genome shotgun (WGS) entry which is preliminary data.</text>
</comment>
<gene>
    <name evidence="2" type="ORF">OV287_04220</name>
</gene>
<dbReference type="InterPro" id="IPR012433">
    <property type="entry name" value="Imm11"/>
</dbReference>
<dbReference type="EMBL" id="JAPNKA010000001">
    <property type="protein sequence ID" value="MCY1073682.1"/>
    <property type="molecule type" value="Genomic_DNA"/>
</dbReference>
<name>A0ABT3ZW96_9BACT</name>
<accession>A0ABT3ZW96</accession>
<evidence type="ECO:0000313" key="3">
    <source>
        <dbReference type="Proteomes" id="UP001207654"/>
    </source>
</evidence>
<dbReference type="Proteomes" id="UP001207654">
    <property type="component" value="Unassembled WGS sequence"/>
</dbReference>